<gene>
    <name evidence="1" type="ORF">H4W29_004346</name>
</gene>
<organism evidence="1 2">
    <name type="scientific">Rhizobium viscosum</name>
    <name type="common">Arthrobacter viscosus</name>
    <dbReference type="NCBI Taxonomy" id="1673"/>
    <lineage>
        <taxon>Bacteria</taxon>
        <taxon>Pseudomonadati</taxon>
        <taxon>Pseudomonadota</taxon>
        <taxon>Alphaproteobacteria</taxon>
        <taxon>Hyphomicrobiales</taxon>
        <taxon>Rhizobiaceae</taxon>
        <taxon>Rhizobium/Agrobacterium group</taxon>
        <taxon>Rhizobium</taxon>
    </lineage>
</organism>
<dbReference type="EMBL" id="JADBEC010000002">
    <property type="protein sequence ID" value="MBE1507101.1"/>
    <property type="molecule type" value="Genomic_DNA"/>
</dbReference>
<reference evidence="1 2" key="1">
    <citation type="submission" date="2020-10" db="EMBL/GenBank/DDBJ databases">
        <title>Sequencing the genomes of 1000 actinobacteria strains.</title>
        <authorList>
            <person name="Klenk H.-P."/>
        </authorList>
    </citation>
    <scope>NUCLEOTIDE SEQUENCE [LARGE SCALE GENOMIC DNA]</scope>
    <source>
        <strain evidence="1 2">DSM 7307</strain>
    </source>
</reference>
<name>A0ABR9IV82_RHIVS</name>
<proteinExistence type="predicted"/>
<protein>
    <submittedName>
        <fullName evidence="1">Acylphosphatase</fullName>
    </submittedName>
</protein>
<dbReference type="SUPFAM" id="SSF54975">
    <property type="entry name" value="Acylphosphatase/BLUF domain-like"/>
    <property type="match status" value="1"/>
</dbReference>
<dbReference type="Proteomes" id="UP000620262">
    <property type="component" value="Unassembled WGS sequence"/>
</dbReference>
<accession>A0ABR9IV82</accession>
<sequence length="115" mass="12899">MARHASFINASSRYAVVTDKMMGKSVMQVRQGELRERMTILGDVNAASFIPWIRRHADKLGLSQDFFHTGADRIELEVAGPVELIDMLEMGCSLGPIDVWVDEIQRRIVDPADTP</sequence>
<comment type="caution">
    <text evidence="1">The sequence shown here is derived from an EMBL/GenBank/DDBJ whole genome shotgun (WGS) entry which is preliminary data.</text>
</comment>
<evidence type="ECO:0000313" key="1">
    <source>
        <dbReference type="EMBL" id="MBE1507101.1"/>
    </source>
</evidence>
<keyword evidence="2" id="KW-1185">Reference proteome</keyword>
<dbReference type="InterPro" id="IPR036046">
    <property type="entry name" value="Acylphosphatase-like_dom_sf"/>
</dbReference>
<evidence type="ECO:0000313" key="2">
    <source>
        <dbReference type="Proteomes" id="UP000620262"/>
    </source>
</evidence>
<dbReference type="Gene3D" id="3.30.70.100">
    <property type="match status" value="1"/>
</dbReference>